<organism evidence="2 3">
    <name type="scientific">Sporomusa ovata</name>
    <dbReference type="NCBI Taxonomy" id="2378"/>
    <lineage>
        <taxon>Bacteria</taxon>
        <taxon>Bacillati</taxon>
        <taxon>Bacillota</taxon>
        <taxon>Negativicutes</taxon>
        <taxon>Selenomonadales</taxon>
        <taxon>Sporomusaceae</taxon>
        <taxon>Sporomusa</taxon>
    </lineage>
</organism>
<proteinExistence type="predicted"/>
<keyword evidence="3" id="KW-1185">Reference proteome</keyword>
<dbReference type="AlphaFoldDB" id="A0A0U1L3J9"/>
<dbReference type="Proteomes" id="UP000049855">
    <property type="component" value="Unassembled WGS sequence"/>
</dbReference>
<evidence type="ECO:0000256" key="1">
    <source>
        <dbReference type="SAM" id="MobiDB-lite"/>
    </source>
</evidence>
<feature type="compositionally biased region" description="Basic and acidic residues" evidence="1">
    <location>
        <begin position="130"/>
        <end position="146"/>
    </location>
</feature>
<protein>
    <submittedName>
        <fullName evidence="2">Bll1572 protein</fullName>
    </submittedName>
</protein>
<name>A0A0U1L3J9_9FIRM</name>
<sequence>MNMHFRFHGIMTTFMVTCSSTYTPYWTKGGRILTEEQASKITREQLYNEIWEISVAGVAKKYNANYNDLLKLCKEVDVPVPPSGYWVKLQFGKPVEQLPLPESSMAEVALPGNDKPKRIRKAVAEKSVEKDLVHEDVTEKTPKDESDNNPGDETGENLDDDDVEDDYVPYWGVSGKHNTYNREKLYKEVWANPVVKVAAQYGVSDVAIHKICKKLNVPTPSLGYWAKVNAGAKVPKTPLPKTNGPTQITGAKTFEGIKEKITDPAKQPLEFLSDTEREKILSSVKEIEMPSENAQLHKKIAAYRSVVKS</sequence>
<dbReference type="EMBL" id="CTRP01000014">
    <property type="protein sequence ID" value="CQR73909.1"/>
    <property type="molecule type" value="Genomic_DNA"/>
</dbReference>
<accession>A0A0U1L3J9</accession>
<gene>
    <name evidence="2" type="ORF">SpAn4DRAFT_0371</name>
</gene>
<feature type="compositionally biased region" description="Acidic residues" evidence="1">
    <location>
        <begin position="153"/>
        <end position="166"/>
    </location>
</feature>
<reference evidence="3" key="1">
    <citation type="submission" date="2015-03" db="EMBL/GenBank/DDBJ databases">
        <authorList>
            <person name="Nijsse Bart"/>
        </authorList>
    </citation>
    <scope>NUCLEOTIDE SEQUENCE [LARGE SCALE GENOMIC DNA]</scope>
</reference>
<evidence type="ECO:0000313" key="3">
    <source>
        <dbReference type="Proteomes" id="UP000049855"/>
    </source>
</evidence>
<evidence type="ECO:0000313" key="2">
    <source>
        <dbReference type="EMBL" id="CQR73909.1"/>
    </source>
</evidence>
<feature type="region of interest" description="Disordered" evidence="1">
    <location>
        <begin position="130"/>
        <end position="166"/>
    </location>
</feature>